<reference evidence="11 12" key="1">
    <citation type="submission" date="2009-11" db="EMBL/GenBank/DDBJ databases">
        <title>Annotation of Allomyces macrogynus ATCC 38327.</title>
        <authorList>
            <consortium name="The Broad Institute Genome Sequencing Platform"/>
            <person name="Russ C."/>
            <person name="Cuomo C."/>
            <person name="Burger G."/>
            <person name="Gray M.W."/>
            <person name="Holland P.W.H."/>
            <person name="King N."/>
            <person name="Lang F.B.F."/>
            <person name="Roger A.J."/>
            <person name="Ruiz-Trillo I."/>
            <person name="Young S.K."/>
            <person name="Zeng Q."/>
            <person name="Gargeya S."/>
            <person name="Fitzgerald M."/>
            <person name="Haas B."/>
            <person name="Abouelleil A."/>
            <person name="Alvarado L."/>
            <person name="Arachchi H.M."/>
            <person name="Berlin A."/>
            <person name="Chapman S.B."/>
            <person name="Gearin G."/>
            <person name="Goldberg J."/>
            <person name="Griggs A."/>
            <person name="Gujja S."/>
            <person name="Hansen M."/>
            <person name="Heiman D."/>
            <person name="Howarth C."/>
            <person name="Larimer J."/>
            <person name="Lui A."/>
            <person name="MacDonald P.J.P."/>
            <person name="McCowen C."/>
            <person name="Montmayeur A."/>
            <person name="Murphy C."/>
            <person name="Neiman D."/>
            <person name="Pearson M."/>
            <person name="Priest M."/>
            <person name="Roberts A."/>
            <person name="Saif S."/>
            <person name="Shea T."/>
            <person name="Sisk P."/>
            <person name="Stolte C."/>
            <person name="Sykes S."/>
            <person name="Wortman J."/>
            <person name="Nusbaum C."/>
            <person name="Birren B."/>
        </authorList>
    </citation>
    <scope>NUCLEOTIDE SEQUENCE [LARGE SCALE GENOMIC DNA]</scope>
    <source>
        <strain evidence="11 12">ATCC 38327</strain>
    </source>
</reference>
<comment type="subcellular location">
    <subcellularLocation>
        <location evidence="1">Membrane</location>
        <topology evidence="1">Multi-pass membrane protein</topology>
    </subcellularLocation>
</comment>
<feature type="transmembrane region" description="Helical" evidence="9">
    <location>
        <begin position="490"/>
        <end position="509"/>
    </location>
</feature>
<feature type="transmembrane region" description="Helical" evidence="9">
    <location>
        <begin position="243"/>
        <end position="266"/>
    </location>
</feature>
<keyword evidence="5 9" id="KW-1133">Transmembrane helix</keyword>
<comment type="similarity">
    <text evidence="2">Belongs to the cation diffusion facilitator (CDF) transporter (TC 2.A.4) family. SLC30A subfamily.</text>
</comment>
<feature type="transmembrane region" description="Helical" evidence="9">
    <location>
        <begin position="85"/>
        <end position="103"/>
    </location>
</feature>
<keyword evidence="7 9" id="KW-0472">Membrane</keyword>
<dbReference type="GO" id="GO:0005794">
    <property type="term" value="C:Golgi apparatus"/>
    <property type="evidence" value="ECO:0007669"/>
    <property type="project" value="TreeGrafter"/>
</dbReference>
<evidence type="ECO:0000259" key="10">
    <source>
        <dbReference type="Pfam" id="PF01545"/>
    </source>
</evidence>
<evidence type="ECO:0000256" key="4">
    <source>
        <dbReference type="ARBA" id="ARBA00022692"/>
    </source>
</evidence>
<evidence type="ECO:0000256" key="5">
    <source>
        <dbReference type="ARBA" id="ARBA00022989"/>
    </source>
</evidence>
<organism evidence="11 12">
    <name type="scientific">Allomyces macrogynus (strain ATCC 38327)</name>
    <name type="common">Allomyces javanicus var. macrogynus</name>
    <dbReference type="NCBI Taxonomy" id="578462"/>
    <lineage>
        <taxon>Eukaryota</taxon>
        <taxon>Fungi</taxon>
        <taxon>Fungi incertae sedis</taxon>
        <taxon>Blastocladiomycota</taxon>
        <taxon>Blastocladiomycetes</taxon>
        <taxon>Blastocladiales</taxon>
        <taxon>Blastocladiaceae</taxon>
        <taxon>Allomyces</taxon>
    </lineage>
</organism>
<feature type="region of interest" description="Disordered" evidence="8">
    <location>
        <begin position="1"/>
        <end position="22"/>
    </location>
</feature>
<dbReference type="GO" id="GO:1904257">
    <property type="term" value="P:zinc ion import into Golgi lumen"/>
    <property type="evidence" value="ECO:0007669"/>
    <property type="project" value="TreeGrafter"/>
</dbReference>
<feature type="compositionally biased region" description="Basic and acidic residues" evidence="8">
    <location>
        <begin position="1"/>
        <end position="15"/>
    </location>
</feature>
<dbReference type="Gene3D" id="1.20.1510.10">
    <property type="entry name" value="Cation efflux protein transmembrane domain"/>
    <property type="match status" value="1"/>
</dbReference>
<feature type="transmembrane region" description="Helical" evidence="9">
    <location>
        <begin position="419"/>
        <end position="438"/>
    </location>
</feature>
<feature type="domain" description="Cation efflux protein transmembrane" evidence="10">
    <location>
        <begin position="388"/>
        <end position="601"/>
    </location>
</feature>
<evidence type="ECO:0000256" key="2">
    <source>
        <dbReference type="ARBA" id="ARBA00008873"/>
    </source>
</evidence>
<dbReference type="OrthoDB" id="78669at2759"/>
<evidence type="ECO:0000256" key="1">
    <source>
        <dbReference type="ARBA" id="ARBA00004141"/>
    </source>
</evidence>
<dbReference type="VEuPathDB" id="FungiDB:AMAG_06223"/>
<reference evidence="11 12" key="2">
    <citation type="submission" date="2009-11" db="EMBL/GenBank/DDBJ databases">
        <title>The Genome Sequence of Allomyces macrogynus strain ATCC 38327.</title>
        <authorList>
            <consortium name="The Broad Institute Genome Sequencing Platform"/>
            <person name="Russ C."/>
            <person name="Cuomo C."/>
            <person name="Shea T."/>
            <person name="Young S.K."/>
            <person name="Zeng Q."/>
            <person name="Koehrsen M."/>
            <person name="Haas B."/>
            <person name="Borodovsky M."/>
            <person name="Guigo R."/>
            <person name="Alvarado L."/>
            <person name="Berlin A."/>
            <person name="Borenstein D."/>
            <person name="Chen Z."/>
            <person name="Engels R."/>
            <person name="Freedman E."/>
            <person name="Gellesch M."/>
            <person name="Goldberg J."/>
            <person name="Griggs A."/>
            <person name="Gujja S."/>
            <person name="Heiman D."/>
            <person name="Hepburn T."/>
            <person name="Howarth C."/>
            <person name="Jen D."/>
            <person name="Larson L."/>
            <person name="Lewis B."/>
            <person name="Mehta T."/>
            <person name="Park D."/>
            <person name="Pearson M."/>
            <person name="Roberts A."/>
            <person name="Saif S."/>
            <person name="Shenoy N."/>
            <person name="Sisk P."/>
            <person name="Stolte C."/>
            <person name="Sykes S."/>
            <person name="Walk T."/>
            <person name="White J."/>
            <person name="Yandava C."/>
            <person name="Burger G."/>
            <person name="Gray M.W."/>
            <person name="Holland P.W.H."/>
            <person name="King N."/>
            <person name="Lang F.B.F."/>
            <person name="Roger A.J."/>
            <person name="Ruiz-Trillo I."/>
            <person name="Lander E."/>
            <person name="Nusbaum C."/>
        </authorList>
    </citation>
    <scope>NUCLEOTIDE SEQUENCE [LARGE SCALE GENOMIC DNA]</scope>
    <source>
        <strain evidence="11 12">ATCC 38327</strain>
    </source>
</reference>
<proteinExistence type="inferred from homology"/>
<dbReference type="InterPro" id="IPR002524">
    <property type="entry name" value="Cation_efflux"/>
</dbReference>
<evidence type="ECO:0000313" key="12">
    <source>
        <dbReference type="Proteomes" id="UP000054350"/>
    </source>
</evidence>
<keyword evidence="3" id="KW-0813">Transport</keyword>
<keyword evidence="4 9" id="KW-0812">Transmembrane</keyword>
<dbReference type="PANTHER" id="PTHR45755">
    <property type="match status" value="1"/>
</dbReference>
<feature type="transmembrane region" description="Helical" evidence="9">
    <location>
        <begin position="207"/>
        <end position="231"/>
    </location>
</feature>
<dbReference type="Proteomes" id="UP000054350">
    <property type="component" value="Unassembled WGS sequence"/>
</dbReference>
<evidence type="ECO:0000256" key="9">
    <source>
        <dbReference type="SAM" id="Phobius"/>
    </source>
</evidence>
<dbReference type="EMBL" id="GG745338">
    <property type="protein sequence ID" value="KNE61393.1"/>
    <property type="molecule type" value="Genomic_DNA"/>
</dbReference>
<name>A0A0L0SFV2_ALLM3</name>
<dbReference type="FunFam" id="1.20.1510.10:FF:000014">
    <property type="entry name" value="Cation efflux protein/ zinc transporter"/>
    <property type="match status" value="1"/>
</dbReference>
<dbReference type="NCBIfam" id="TIGR01297">
    <property type="entry name" value="CDF"/>
    <property type="match status" value="1"/>
</dbReference>
<dbReference type="STRING" id="578462.A0A0L0SFV2"/>
<keyword evidence="12" id="KW-1185">Reference proteome</keyword>
<feature type="transmembrane region" description="Helical" evidence="9">
    <location>
        <begin position="53"/>
        <end position="73"/>
    </location>
</feature>
<feature type="transmembrane region" description="Helical" evidence="9">
    <location>
        <begin position="459"/>
        <end position="478"/>
    </location>
</feature>
<dbReference type="GO" id="GO:0016020">
    <property type="term" value="C:membrane"/>
    <property type="evidence" value="ECO:0007669"/>
    <property type="project" value="UniProtKB-SubCell"/>
</dbReference>
<dbReference type="eggNOG" id="KOG1484">
    <property type="taxonomic scope" value="Eukaryota"/>
</dbReference>
<evidence type="ECO:0000256" key="3">
    <source>
        <dbReference type="ARBA" id="ARBA00022448"/>
    </source>
</evidence>
<dbReference type="GO" id="GO:0005385">
    <property type="term" value="F:zinc ion transmembrane transporter activity"/>
    <property type="evidence" value="ECO:0007669"/>
    <property type="project" value="InterPro"/>
</dbReference>
<dbReference type="GO" id="GO:0006882">
    <property type="term" value="P:intracellular zinc ion homeostasis"/>
    <property type="evidence" value="ECO:0007669"/>
    <property type="project" value="InterPro"/>
</dbReference>
<feature type="transmembrane region" description="Helical" evidence="9">
    <location>
        <begin position="286"/>
        <end position="304"/>
    </location>
</feature>
<keyword evidence="6" id="KW-0406">Ion transport</keyword>
<feature type="transmembrane region" description="Helical" evidence="9">
    <location>
        <begin position="387"/>
        <end position="407"/>
    </location>
</feature>
<dbReference type="InterPro" id="IPR058533">
    <property type="entry name" value="Cation_efflux_TM"/>
</dbReference>
<evidence type="ECO:0000256" key="6">
    <source>
        <dbReference type="ARBA" id="ARBA00023065"/>
    </source>
</evidence>
<evidence type="ECO:0000256" key="8">
    <source>
        <dbReference type="SAM" id="MobiDB-lite"/>
    </source>
</evidence>
<feature type="transmembrane region" description="Helical" evidence="9">
    <location>
        <begin position="575"/>
        <end position="593"/>
    </location>
</feature>
<evidence type="ECO:0000256" key="7">
    <source>
        <dbReference type="ARBA" id="ARBA00023136"/>
    </source>
</evidence>
<protein>
    <submittedName>
        <fullName evidence="11">Cation diffusion facilitator family transporter</fullName>
    </submittedName>
</protein>
<dbReference type="SUPFAM" id="SSF161111">
    <property type="entry name" value="Cation efflux protein transmembrane domain-like"/>
    <property type="match status" value="1"/>
</dbReference>
<dbReference type="PANTHER" id="PTHR45755:SF4">
    <property type="entry name" value="ZINC TRANSPORTER 7"/>
    <property type="match status" value="1"/>
</dbReference>
<feature type="transmembrane region" description="Helical" evidence="9">
    <location>
        <begin position="544"/>
        <end position="569"/>
    </location>
</feature>
<sequence>MLLADSRRRDSDAKRHAPPHAAAPPSAVWLAVAKAAKVVGLVTVQQLIQEFQFSVAGVLFWALAAASVTALVYRPQWSALLRHHWPQWIAAALLFWLRAWCAWESLKRVSVVRMLMLTEYAGIWAPTLWSGSVARGKYLATLKTRGALFLAGALVLELANDFGFRAEDPKDTQPLGLDWLFLAAAAAADVGYHRVRASLATLDDNLATPLGALSVTAPLACAMGVVPYFLFGRDSTVLEQHSLGHIAAWMLLIGLTALAGDAAGNHSFVTAPVPRSGSESAAQARMVYRGWLLAVGTAACLGALHTVPSIFELGGIVLCYHAVYYLALAAPRRARSAATEVGMLSRGTSLSAPLLMAGIDAPGFTTQVAVLWRTYVGPVWQSKDSRAIFIFLNINLAYMFIQLLYGVWTNSLGLISDAIHMFFDCIALGVGLVAAVMAKWGASTQFAFGYHRIETLSGFGNGVFLIFISVFILVEGIERLVHPPEMNTDRLLIVAVFGFIVNMIGIFSFHHGHGHGHGHDHGHDHGHGHGHHHHHHDNANMHGVFLHILADALGSVGVIISTLLIYQFGWTGFDPLASLLIAVLIFISTLPLLSSSLDVLMNTCPPSVKGAMPHVVEQIHALGNVVRVDHRVWSNDGSSGNVHALVRVALAAPVADEQAVLDRVRGILAHEGLAKSTVELAFM</sequence>
<accession>A0A0L0SFV2</accession>
<evidence type="ECO:0000313" key="11">
    <source>
        <dbReference type="EMBL" id="KNE61393.1"/>
    </source>
</evidence>
<dbReference type="AlphaFoldDB" id="A0A0L0SFV2"/>
<dbReference type="Pfam" id="PF01545">
    <property type="entry name" value="Cation_efflux"/>
    <property type="match status" value="1"/>
</dbReference>
<gene>
    <name evidence="11" type="ORF">AMAG_06223</name>
</gene>
<feature type="transmembrane region" description="Helical" evidence="9">
    <location>
        <begin position="311"/>
        <end position="330"/>
    </location>
</feature>
<dbReference type="GO" id="GO:0031410">
    <property type="term" value="C:cytoplasmic vesicle"/>
    <property type="evidence" value="ECO:0007669"/>
    <property type="project" value="TreeGrafter"/>
</dbReference>
<dbReference type="InterPro" id="IPR045316">
    <property type="entry name" value="Msc2-like"/>
</dbReference>
<dbReference type="InterPro" id="IPR027469">
    <property type="entry name" value="Cation_efflux_TMD_sf"/>
</dbReference>